<keyword evidence="1" id="KW-1133">Transmembrane helix</keyword>
<dbReference type="Pfam" id="PF02470">
    <property type="entry name" value="MlaD"/>
    <property type="match status" value="1"/>
</dbReference>
<keyword evidence="4" id="KW-1185">Reference proteome</keyword>
<feature type="domain" description="Mce/MlaD" evidence="2">
    <location>
        <begin position="40"/>
        <end position="116"/>
    </location>
</feature>
<proteinExistence type="predicted"/>
<organism evidence="3 4">
    <name type="scientific">Candidatus Nitrospira neomarina</name>
    <dbReference type="NCBI Taxonomy" id="3020899"/>
    <lineage>
        <taxon>Bacteria</taxon>
        <taxon>Pseudomonadati</taxon>
        <taxon>Nitrospirota</taxon>
        <taxon>Nitrospiria</taxon>
        <taxon>Nitrospirales</taxon>
        <taxon>Nitrospiraceae</taxon>
        <taxon>Nitrospira</taxon>
    </lineage>
</organism>
<gene>
    <name evidence="3" type="ORF">PQG83_00640</name>
</gene>
<sequence length="321" mass="35405">MMEPRGNYVIVGVFVFVLGAIAVGMVLWLGKSDYRGAYDQYHAYMRQSVSGLSVDSTVKYRGVNVGRVKEIALNPDNTEEVRLTLDILRGTPIKTDTVATLETQGLTGLATMNLEGGSREAPRLEPEPGQAYPVIQTKPSLFFRLDMAISRLLSEQGLSKLLSSLHGLSKSTAAFMNEENRLKMEGILNDLARVSHILSRHQETIVQGIDRAAEAAENLAILTSTVNQDMPRLVARIHQSVTAVKTVAEELARTGKTLESIVEESQPEIQQFTRETLGETGQLVIELRQLTNTLQRVAHQIEQEPDSLIYGRPSQPRGPGE</sequence>
<dbReference type="RefSeq" id="WP_312745548.1">
    <property type="nucleotide sequence ID" value="NZ_CP116968.1"/>
</dbReference>
<dbReference type="EMBL" id="CP116968">
    <property type="protein sequence ID" value="WNM62284.1"/>
    <property type="molecule type" value="Genomic_DNA"/>
</dbReference>
<feature type="transmembrane region" description="Helical" evidence="1">
    <location>
        <begin position="6"/>
        <end position="29"/>
    </location>
</feature>
<dbReference type="AlphaFoldDB" id="A0AA96GQG7"/>
<keyword evidence="1" id="KW-0812">Transmembrane</keyword>
<name>A0AA96GQG7_9BACT</name>
<dbReference type="InterPro" id="IPR003399">
    <property type="entry name" value="Mce/MlaD"/>
</dbReference>
<reference evidence="3 4" key="1">
    <citation type="submission" date="2023-01" db="EMBL/GenBank/DDBJ databases">
        <title>Cultivation and genomic characterization of new, ubiquitous marine nitrite-oxidizing bacteria from the Nitrospirales.</title>
        <authorList>
            <person name="Mueller A.J."/>
            <person name="Daebeler A."/>
            <person name="Herbold C.W."/>
            <person name="Kirkegaard R.H."/>
            <person name="Daims H."/>
        </authorList>
    </citation>
    <scope>NUCLEOTIDE SEQUENCE [LARGE SCALE GENOMIC DNA]</scope>
    <source>
        <strain evidence="3 4">DK</strain>
    </source>
</reference>
<evidence type="ECO:0000256" key="1">
    <source>
        <dbReference type="SAM" id="Phobius"/>
    </source>
</evidence>
<accession>A0AA96GQG7</accession>
<evidence type="ECO:0000313" key="3">
    <source>
        <dbReference type="EMBL" id="WNM62284.1"/>
    </source>
</evidence>
<dbReference type="PANTHER" id="PTHR36698:SF2">
    <property type="entry name" value="MCE_MLAD DOMAIN-CONTAINING PROTEIN"/>
    <property type="match status" value="1"/>
</dbReference>
<dbReference type="PANTHER" id="PTHR36698">
    <property type="entry name" value="BLL5892 PROTEIN"/>
    <property type="match status" value="1"/>
</dbReference>
<dbReference type="Proteomes" id="UP001302494">
    <property type="component" value="Chromosome"/>
</dbReference>
<evidence type="ECO:0000313" key="4">
    <source>
        <dbReference type="Proteomes" id="UP001302494"/>
    </source>
</evidence>
<protein>
    <submittedName>
        <fullName evidence="3">MlaD family protein</fullName>
    </submittedName>
</protein>
<evidence type="ECO:0000259" key="2">
    <source>
        <dbReference type="Pfam" id="PF02470"/>
    </source>
</evidence>
<dbReference type="KEGG" id="nneo:PQG83_00640"/>
<keyword evidence="1" id="KW-0472">Membrane</keyword>